<name>A0A2P5BI88_TREOI</name>
<dbReference type="Proteomes" id="UP000237000">
    <property type="component" value="Unassembled WGS sequence"/>
</dbReference>
<sequence length="154" mass="17839">MLKRSPRVRKKKVERKWMERCTSIYIPDDLLHNIMTCHSDFTATFMDHVHRSKNLSMTDSTSTWTLLGMCKDLLLIKISNSYYFYKPLTEQLSMLPDPPTMKGKLAMSGVVLEANNNNKQLGSGSSSTRYRVMLMIFLRSNNNNESTSQRTIMF</sequence>
<dbReference type="EMBL" id="JXTC01000516">
    <property type="protein sequence ID" value="PON48514.1"/>
    <property type="molecule type" value="Genomic_DNA"/>
</dbReference>
<protein>
    <submittedName>
        <fullName evidence="1">Uncharacterized protein</fullName>
    </submittedName>
</protein>
<comment type="caution">
    <text evidence="1">The sequence shown here is derived from an EMBL/GenBank/DDBJ whole genome shotgun (WGS) entry which is preliminary data.</text>
</comment>
<dbReference type="AlphaFoldDB" id="A0A2P5BI88"/>
<accession>A0A2P5BI88</accession>
<evidence type="ECO:0000313" key="2">
    <source>
        <dbReference type="Proteomes" id="UP000237000"/>
    </source>
</evidence>
<organism evidence="1 2">
    <name type="scientific">Trema orientale</name>
    <name type="common">Charcoal tree</name>
    <name type="synonym">Celtis orientalis</name>
    <dbReference type="NCBI Taxonomy" id="63057"/>
    <lineage>
        <taxon>Eukaryota</taxon>
        <taxon>Viridiplantae</taxon>
        <taxon>Streptophyta</taxon>
        <taxon>Embryophyta</taxon>
        <taxon>Tracheophyta</taxon>
        <taxon>Spermatophyta</taxon>
        <taxon>Magnoliopsida</taxon>
        <taxon>eudicotyledons</taxon>
        <taxon>Gunneridae</taxon>
        <taxon>Pentapetalae</taxon>
        <taxon>rosids</taxon>
        <taxon>fabids</taxon>
        <taxon>Rosales</taxon>
        <taxon>Cannabaceae</taxon>
        <taxon>Trema</taxon>
    </lineage>
</organism>
<reference evidence="2" key="1">
    <citation type="submission" date="2016-06" db="EMBL/GenBank/DDBJ databases">
        <title>Parallel loss of symbiosis genes in relatives of nitrogen-fixing non-legume Parasponia.</title>
        <authorList>
            <person name="Van Velzen R."/>
            <person name="Holmer R."/>
            <person name="Bu F."/>
            <person name="Rutten L."/>
            <person name="Van Zeijl A."/>
            <person name="Liu W."/>
            <person name="Santuari L."/>
            <person name="Cao Q."/>
            <person name="Sharma T."/>
            <person name="Shen D."/>
            <person name="Roswanjaya Y."/>
            <person name="Wardhani T."/>
            <person name="Kalhor M.S."/>
            <person name="Jansen J."/>
            <person name="Van den Hoogen J."/>
            <person name="Gungor B."/>
            <person name="Hartog M."/>
            <person name="Hontelez J."/>
            <person name="Verver J."/>
            <person name="Yang W.-C."/>
            <person name="Schijlen E."/>
            <person name="Repin R."/>
            <person name="Schilthuizen M."/>
            <person name="Schranz E."/>
            <person name="Heidstra R."/>
            <person name="Miyata K."/>
            <person name="Fedorova E."/>
            <person name="Kohlen W."/>
            <person name="Bisseling T."/>
            <person name="Smit S."/>
            <person name="Geurts R."/>
        </authorList>
    </citation>
    <scope>NUCLEOTIDE SEQUENCE [LARGE SCALE GENOMIC DNA]</scope>
    <source>
        <strain evidence="2">cv. RG33-2</strain>
    </source>
</reference>
<gene>
    <name evidence="1" type="ORF">TorRG33x02_320330</name>
</gene>
<keyword evidence="2" id="KW-1185">Reference proteome</keyword>
<proteinExistence type="predicted"/>
<evidence type="ECO:0000313" key="1">
    <source>
        <dbReference type="EMBL" id="PON48514.1"/>
    </source>
</evidence>
<dbReference type="InParanoid" id="A0A2P5BI88"/>